<evidence type="ECO:0000256" key="1">
    <source>
        <dbReference type="ARBA" id="ARBA00010062"/>
    </source>
</evidence>
<evidence type="ECO:0000313" key="5">
    <source>
        <dbReference type="Proteomes" id="UP001499979"/>
    </source>
</evidence>
<evidence type="ECO:0000259" key="3">
    <source>
        <dbReference type="Pfam" id="PF13458"/>
    </source>
</evidence>
<comment type="caution">
    <text evidence="4">The sequence shown here is derived from an EMBL/GenBank/DDBJ whole genome shotgun (WGS) entry which is preliminary data.</text>
</comment>
<dbReference type="Pfam" id="PF13458">
    <property type="entry name" value="Peripla_BP_6"/>
    <property type="match status" value="1"/>
</dbReference>
<dbReference type="Proteomes" id="UP001499979">
    <property type="component" value="Unassembled WGS sequence"/>
</dbReference>
<dbReference type="Gene3D" id="3.40.50.2300">
    <property type="match status" value="2"/>
</dbReference>
<dbReference type="InterPro" id="IPR028082">
    <property type="entry name" value="Peripla_BP_I"/>
</dbReference>
<dbReference type="InterPro" id="IPR051010">
    <property type="entry name" value="BCAA_transport"/>
</dbReference>
<dbReference type="InterPro" id="IPR006311">
    <property type="entry name" value="TAT_signal"/>
</dbReference>
<name>A0ABP4ET38_9ACTN</name>
<evidence type="ECO:0000313" key="4">
    <source>
        <dbReference type="EMBL" id="GAA1124885.1"/>
    </source>
</evidence>
<proteinExistence type="inferred from homology"/>
<organism evidence="4 5">
    <name type="scientific">Nocardioides aquiterrae</name>
    <dbReference type="NCBI Taxonomy" id="203799"/>
    <lineage>
        <taxon>Bacteria</taxon>
        <taxon>Bacillati</taxon>
        <taxon>Actinomycetota</taxon>
        <taxon>Actinomycetes</taxon>
        <taxon>Propionibacteriales</taxon>
        <taxon>Nocardioidaceae</taxon>
        <taxon>Nocardioides</taxon>
    </lineage>
</organism>
<dbReference type="PROSITE" id="PS51318">
    <property type="entry name" value="TAT"/>
    <property type="match status" value="1"/>
</dbReference>
<dbReference type="EMBL" id="BAAAJE010000001">
    <property type="protein sequence ID" value="GAA1124885.1"/>
    <property type="molecule type" value="Genomic_DNA"/>
</dbReference>
<reference evidence="5" key="1">
    <citation type="journal article" date="2019" name="Int. J. Syst. Evol. Microbiol.">
        <title>The Global Catalogue of Microorganisms (GCM) 10K type strain sequencing project: providing services to taxonomists for standard genome sequencing and annotation.</title>
        <authorList>
            <consortium name="The Broad Institute Genomics Platform"/>
            <consortium name="The Broad Institute Genome Sequencing Center for Infectious Disease"/>
            <person name="Wu L."/>
            <person name="Ma J."/>
        </authorList>
    </citation>
    <scope>NUCLEOTIDE SEQUENCE [LARGE SCALE GENOMIC DNA]</scope>
    <source>
        <strain evidence="5">JCM 11813</strain>
    </source>
</reference>
<accession>A0ABP4ET38</accession>
<keyword evidence="2" id="KW-0732">Signal</keyword>
<sequence>MNNRRKPAGRSGLSFPSVDVSRRGFLRGSAALGGVSFLAACGGGDGDTKSSAAKIDTSKVDSEVAQGLQDIFGPGGEEGGSGVTLTAGMLLAMTGQGSFFGKVMSQGAQLAAAQIKSADGITYDVKIGDHKSGDVPTALTVTRQLVTQDKIKILQTSYGAPSEAIVPLIGQNKLLSFNGGGSSPGQVAKPFLWQTRMIFGDDPCPGGLAWIAKEYPDAKKLAIVGTQENGVAGAKEIGPAVWAQLTGGTVVANEQHDVGATDFSSIVARIKSSSPDAILTFSFGDDVGYLVKQLREANVTVPIMGIEFTEQAAKVAGASYDTYNFATDFYDPKNPNPWNQIFVDGHNDMFGSDPEYYGANYYEQVFFVWELVRRVLADGGDPTDTTALQSALEANPEFKSLYGGDASAPGTVQFNPEDHTISKPMGVFKVTNGQPSKIADIVKIASGDDPASALV</sequence>
<protein>
    <submittedName>
        <fullName evidence="4">ABC transporter substrate-binding protein</fullName>
    </submittedName>
</protein>
<dbReference type="PANTHER" id="PTHR30483:SF6">
    <property type="entry name" value="PERIPLASMIC BINDING PROTEIN OF ABC TRANSPORTER FOR NATURAL AMINO ACIDS"/>
    <property type="match status" value="1"/>
</dbReference>
<dbReference type="PANTHER" id="PTHR30483">
    <property type="entry name" value="LEUCINE-SPECIFIC-BINDING PROTEIN"/>
    <property type="match status" value="1"/>
</dbReference>
<feature type="domain" description="Leucine-binding protein" evidence="3">
    <location>
        <begin position="85"/>
        <end position="433"/>
    </location>
</feature>
<dbReference type="InterPro" id="IPR028081">
    <property type="entry name" value="Leu-bd"/>
</dbReference>
<comment type="similarity">
    <text evidence="1">Belongs to the leucine-binding protein family.</text>
</comment>
<keyword evidence="5" id="KW-1185">Reference proteome</keyword>
<dbReference type="SUPFAM" id="SSF53822">
    <property type="entry name" value="Periplasmic binding protein-like I"/>
    <property type="match status" value="1"/>
</dbReference>
<gene>
    <name evidence="4" type="ORF">GCM10009606_00620</name>
</gene>
<evidence type="ECO:0000256" key="2">
    <source>
        <dbReference type="ARBA" id="ARBA00022729"/>
    </source>
</evidence>